<name>A0A3D9SL35_9ACTN</name>
<proteinExistence type="predicted"/>
<sequence>MKLGKPIAALLSAVPLAVLAPPAQADPVSLACATVPLPPPGETRSLTCLGQDSSLRGTLTDRLLSANVVDRGADGRATDLSVTWYATVDGVHRPIDVSVIVIRNATQYGVNILPPATATHVSTRLTP</sequence>
<keyword evidence="1" id="KW-0732">Signal</keyword>
<dbReference type="RefSeq" id="WP_116022070.1">
    <property type="nucleotide sequence ID" value="NZ_QTTT01000001.1"/>
</dbReference>
<accession>A0A3D9SL35</accession>
<feature type="signal peptide" evidence="1">
    <location>
        <begin position="1"/>
        <end position="25"/>
    </location>
</feature>
<feature type="chain" id="PRO_5017665007" description="Ig-like domain-containing protein" evidence="1">
    <location>
        <begin position="26"/>
        <end position="127"/>
    </location>
</feature>
<dbReference type="AlphaFoldDB" id="A0A3D9SL35"/>
<comment type="caution">
    <text evidence="2">The sequence shown here is derived from an EMBL/GenBank/DDBJ whole genome shotgun (WGS) entry which is preliminary data.</text>
</comment>
<keyword evidence="3" id="KW-1185">Reference proteome</keyword>
<evidence type="ECO:0008006" key="4">
    <source>
        <dbReference type="Google" id="ProtNLM"/>
    </source>
</evidence>
<evidence type="ECO:0000256" key="1">
    <source>
        <dbReference type="SAM" id="SignalP"/>
    </source>
</evidence>
<evidence type="ECO:0000313" key="2">
    <source>
        <dbReference type="EMBL" id="REE96427.1"/>
    </source>
</evidence>
<organism evidence="2 3">
    <name type="scientific">Thermomonospora umbrina</name>
    <dbReference type="NCBI Taxonomy" id="111806"/>
    <lineage>
        <taxon>Bacteria</taxon>
        <taxon>Bacillati</taxon>
        <taxon>Actinomycetota</taxon>
        <taxon>Actinomycetes</taxon>
        <taxon>Streptosporangiales</taxon>
        <taxon>Thermomonosporaceae</taxon>
        <taxon>Thermomonospora</taxon>
    </lineage>
</organism>
<evidence type="ECO:0000313" key="3">
    <source>
        <dbReference type="Proteomes" id="UP000256661"/>
    </source>
</evidence>
<dbReference type="Proteomes" id="UP000256661">
    <property type="component" value="Unassembled WGS sequence"/>
</dbReference>
<reference evidence="2 3" key="1">
    <citation type="submission" date="2018-08" db="EMBL/GenBank/DDBJ databases">
        <title>Sequencing the genomes of 1000 actinobacteria strains.</title>
        <authorList>
            <person name="Klenk H.-P."/>
        </authorList>
    </citation>
    <scope>NUCLEOTIDE SEQUENCE [LARGE SCALE GENOMIC DNA]</scope>
    <source>
        <strain evidence="2 3">DSM 43927</strain>
    </source>
</reference>
<dbReference type="EMBL" id="QTTT01000001">
    <property type="protein sequence ID" value="REE96427.1"/>
    <property type="molecule type" value="Genomic_DNA"/>
</dbReference>
<gene>
    <name evidence="2" type="ORF">DFJ69_1863</name>
</gene>
<protein>
    <recommendedName>
        <fullName evidence="4">Ig-like domain-containing protein</fullName>
    </recommendedName>
</protein>